<dbReference type="GO" id="GO:0005637">
    <property type="term" value="C:nuclear inner membrane"/>
    <property type="evidence" value="ECO:0007669"/>
    <property type="project" value="UniProtKB-SubCell"/>
</dbReference>
<dbReference type="AlphaFoldDB" id="A0A556VX25"/>
<dbReference type="PANTHER" id="PTHR13598">
    <property type="entry name" value="AT07567P-RELATED"/>
    <property type="match status" value="1"/>
</dbReference>
<evidence type="ECO:0000256" key="5">
    <source>
        <dbReference type="ARBA" id="ARBA00022989"/>
    </source>
</evidence>
<comment type="subcellular location">
    <subcellularLocation>
        <location evidence="1">Nucleus inner membrane</location>
        <topology evidence="1">Multi-pass membrane protein</topology>
        <orientation evidence="1">Nucleoplasmic side</orientation>
    </subcellularLocation>
</comment>
<feature type="transmembrane region" description="Helical" evidence="8">
    <location>
        <begin position="179"/>
        <end position="202"/>
    </location>
</feature>
<evidence type="ECO:0000256" key="4">
    <source>
        <dbReference type="ARBA" id="ARBA00022729"/>
    </source>
</evidence>
<keyword evidence="7" id="KW-0539">Nucleus</keyword>
<accession>A0A556VX25</accession>
<organism evidence="9 10">
    <name type="scientific">Bagarius yarrelli</name>
    <name type="common">Goonch</name>
    <name type="synonym">Bagrus yarrelli</name>
    <dbReference type="NCBI Taxonomy" id="175774"/>
    <lineage>
        <taxon>Eukaryota</taxon>
        <taxon>Metazoa</taxon>
        <taxon>Chordata</taxon>
        <taxon>Craniata</taxon>
        <taxon>Vertebrata</taxon>
        <taxon>Euteleostomi</taxon>
        <taxon>Actinopterygii</taxon>
        <taxon>Neopterygii</taxon>
        <taxon>Teleostei</taxon>
        <taxon>Ostariophysi</taxon>
        <taxon>Siluriformes</taxon>
        <taxon>Sisoridae</taxon>
        <taxon>Sisorinae</taxon>
        <taxon>Bagarius</taxon>
    </lineage>
</organism>
<evidence type="ECO:0000313" key="9">
    <source>
        <dbReference type="EMBL" id="TUN64301.1"/>
    </source>
</evidence>
<keyword evidence="4" id="KW-0732">Signal</keyword>
<dbReference type="OrthoDB" id="509138at2759"/>
<dbReference type="Pfam" id="PF10225">
    <property type="entry name" value="NEMP"/>
    <property type="match status" value="1"/>
</dbReference>
<keyword evidence="10" id="KW-1185">Reference proteome</keyword>
<feature type="transmembrane region" description="Helical" evidence="8">
    <location>
        <begin position="112"/>
        <end position="129"/>
    </location>
</feature>
<evidence type="ECO:0000256" key="3">
    <source>
        <dbReference type="ARBA" id="ARBA00022692"/>
    </source>
</evidence>
<comment type="caution">
    <text evidence="9">The sequence shown here is derived from an EMBL/GenBank/DDBJ whole genome shotgun (WGS) entry which is preliminary data.</text>
</comment>
<sequence>MESQTCLHADNLLQLAMCVIEHYWPLRVQKESSVDLPLMEEEVFFMAKAPRASTEYTLHVSKHSKNLTDLSIRPPRGVFLLLFGAACGLSYLIIQYLIMEREEILRLYWRELLGYLLVSGVVSLLVCYRQSAVTSRHTLSVMTWVLQVVGVALACHGVTYAPVSWILLTLLLGVKILPLLLTLILPVWGQVCWLLWTFLGLFQRRSSCRRGLLTEEEYRKQAERHTRASLEELRRYCRNPSFPAWDTVLRLRAPHRFAEFLQSGAHVTASETQSHELHKHSGFGSECTENTLPTHIRADSTDFSDGEIDTHTSNLNSFSSSPPLPISPALHSPAAYTAPICPYPPIQYMPTSYPSSAPERPLTDEDEPF</sequence>
<keyword evidence="6 8" id="KW-0472">Membrane</keyword>
<evidence type="ECO:0000256" key="2">
    <source>
        <dbReference type="ARBA" id="ARBA00005748"/>
    </source>
</evidence>
<evidence type="ECO:0000256" key="1">
    <source>
        <dbReference type="ARBA" id="ARBA00004575"/>
    </source>
</evidence>
<protein>
    <submittedName>
        <fullName evidence="9">Nuclear envelope integral membrane protein 1</fullName>
    </submittedName>
</protein>
<feature type="transmembrane region" description="Helical" evidence="8">
    <location>
        <begin position="141"/>
        <end position="167"/>
    </location>
</feature>
<keyword evidence="3 8" id="KW-0812">Transmembrane</keyword>
<gene>
    <name evidence="9" type="ORF">Baya_16989</name>
</gene>
<evidence type="ECO:0000256" key="8">
    <source>
        <dbReference type="SAM" id="Phobius"/>
    </source>
</evidence>
<comment type="similarity">
    <text evidence="2">Belongs to the NEMP family.</text>
</comment>
<dbReference type="EMBL" id="VCAZ01000405">
    <property type="protein sequence ID" value="TUN64301.1"/>
    <property type="molecule type" value="Genomic_DNA"/>
</dbReference>
<name>A0A556VX25_BAGYA</name>
<reference evidence="9 10" key="1">
    <citation type="journal article" date="2019" name="Genome Biol. Evol.">
        <title>Whole-Genome Sequencing of the Giant Devil Catfish, Bagarius yarrelli.</title>
        <authorList>
            <person name="Jiang W."/>
            <person name="Lv Y."/>
            <person name="Cheng L."/>
            <person name="Yang K."/>
            <person name="Chao B."/>
            <person name="Wang X."/>
            <person name="Li Y."/>
            <person name="Pan X."/>
            <person name="You X."/>
            <person name="Zhang Y."/>
            <person name="Yang J."/>
            <person name="Li J."/>
            <person name="Zhang X."/>
            <person name="Liu S."/>
            <person name="Sun C."/>
            <person name="Yang J."/>
            <person name="Shi Q."/>
        </authorList>
    </citation>
    <scope>NUCLEOTIDE SEQUENCE [LARGE SCALE GENOMIC DNA]</scope>
    <source>
        <strain evidence="9">JWS20170419001</strain>
        <tissue evidence="9">Muscle</tissue>
    </source>
</reference>
<evidence type="ECO:0000256" key="6">
    <source>
        <dbReference type="ARBA" id="ARBA00023136"/>
    </source>
</evidence>
<dbReference type="InterPro" id="IPR019358">
    <property type="entry name" value="NEMP_fam"/>
</dbReference>
<dbReference type="PANTHER" id="PTHR13598:SF5">
    <property type="entry name" value="NUCLEAR ENVELOPE INTEGRAL MEMBRANE PROTEIN 2"/>
    <property type="match status" value="1"/>
</dbReference>
<keyword evidence="5 8" id="KW-1133">Transmembrane helix</keyword>
<evidence type="ECO:0000256" key="7">
    <source>
        <dbReference type="ARBA" id="ARBA00023242"/>
    </source>
</evidence>
<proteinExistence type="inferred from homology"/>
<evidence type="ECO:0000313" key="10">
    <source>
        <dbReference type="Proteomes" id="UP000319801"/>
    </source>
</evidence>
<dbReference type="Proteomes" id="UP000319801">
    <property type="component" value="Unassembled WGS sequence"/>
</dbReference>
<feature type="transmembrane region" description="Helical" evidence="8">
    <location>
        <begin position="78"/>
        <end position="98"/>
    </location>
</feature>